<sequence>MRNKWKVGFWVLFSLVITGVILLMTLIVMPISDDETPLKDQHNLSGEPAFNIKANKKDLNRVINHYIETEFQGPIDYSVQLKDDVEVSGSIPFFTSKLDFFMTFEPKAMENGGLLLKNKTISLGQLDLPVSRVLKIINESYNFPEWVNIHPKEEMIYISLQNMELKSNMKMKAKSFNLEDDNIEFLLLVPVEDE</sequence>
<dbReference type="EMBL" id="JAFBDZ010000001">
    <property type="protein sequence ID" value="MBM7584247.1"/>
    <property type="molecule type" value="Genomic_DNA"/>
</dbReference>
<evidence type="ECO:0000256" key="1">
    <source>
        <dbReference type="SAM" id="Phobius"/>
    </source>
</evidence>
<evidence type="ECO:0000313" key="3">
    <source>
        <dbReference type="Proteomes" id="UP001646157"/>
    </source>
</evidence>
<keyword evidence="1" id="KW-1133">Transmembrane helix</keyword>
<dbReference type="Proteomes" id="UP001646157">
    <property type="component" value="Unassembled WGS sequence"/>
</dbReference>
<protein>
    <submittedName>
        <fullName evidence="2">Uncharacterized protein YpmS</fullName>
    </submittedName>
</protein>
<dbReference type="RefSeq" id="WP_205168425.1">
    <property type="nucleotide sequence ID" value="NZ_JAFBDZ010000001.1"/>
</dbReference>
<keyword evidence="1" id="KW-0812">Transmembrane</keyword>
<proteinExistence type="predicted"/>
<evidence type="ECO:0000313" key="2">
    <source>
        <dbReference type="EMBL" id="MBM7584247.1"/>
    </source>
</evidence>
<keyword evidence="1" id="KW-0472">Membrane</keyword>
<dbReference type="InterPro" id="IPR018672">
    <property type="entry name" value="DUF2140"/>
</dbReference>
<dbReference type="Pfam" id="PF09911">
    <property type="entry name" value="DUF2140"/>
    <property type="match status" value="1"/>
</dbReference>
<keyword evidence="3" id="KW-1185">Reference proteome</keyword>
<accession>A0ABS2N8R1</accession>
<gene>
    <name evidence="2" type="ORF">JOC86_000784</name>
</gene>
<feature type="transmembrane region" description="Helical" evidence="1">
    <location>
        <begin position="7"/>
        <end position="29"/>
    </location>
</feature>
<comment type="caution">
    <text evidence="2">The sequence shown here is derived from an EMBL/GenBank/DDBJ whole genome shotgun (WGS) entry which is preliminary data.</text>
</comment>
<reference evidence="2 3" key="1">
    <citation type="submission" date="2021-01" db="EMBL/GenBank/DDBJ databases">
        <title>Genomic Encyclopedia of Type Strains, Phase IV (KMG-IV): sequencing the most valuable type-strain genomes for metagenomic binning, comparative biology and taxonomic classification.</title>
        <authorList>
            <person name="Goeker M."/>
        </authorList>
    </citation>
    <scope>NUCLEOTIDE SEQUENCE [LARGE SCALE GENOMIC DNA]</scope>
    <source>
        <strain evidence="2 3">DSM 24834</strain>
    </source>
</reference>
<organism evidence="2 3">
    <name type="scientific">Rossellomorea pakistanensis</name>
    <dbReference type="NCBI Taxonomy" id="992288"/>
    <lineage>
        <taxon>Bacteria</taxon>
        <taxon>Bacillati</taxon>
        <taxon>Bacillota</taxon>
        <taxon>Bacilli</taxon>
        <taxon>Bacillales</taxon>
        <taxon>Bacillaceae</taxon>
        <taxon>Rossellomorea</taxon>
    </lineage>
</organism>
<name>A0ABS2N8R1_9BACI</name>